<gene>
    <name evidence="1" type="ORF">Apau_2042</name>
</gene>
<dbReference type="PaxDb" id="584708-Apau_2042"/>
<dbReference type="eggNOG" id="ENOG5032WCH">
    <property type="taxonomic scope" value="Bacteria"/>
</dbReference>
<dbReference type="EMBL" id="CM001022">
    <property type="protein sequence ID" value="EFQ24453.1"/>
    <property type="molecule type" value="Genomic_DNA"/>
</dbReference>
<protein>
    <recommendedName>
        <fullName evidence="3">TPR repeat-containing protein</fullName>
    </recommendedName>
</protein>
<accession>E3CXK9</accession>
<evidence type="ECO:0008006" key="3">
    <source>
        <dbReference type="Google" id="ProtNLM"/>
    </source>
</evidence>
<name>E3CXK9_9BACT</name>
<dbReference type="AlphaFoldDB" id="E3CXK9"/>
<proteinExistence type="predicted"/>
<dbReference type="Proteomes" id="UP000005096">
    <property type="component" value="Chromosome"/>
</dbReference>
<keyword evidence="2" id="KW-1185">Reference proteome</keyword>
<evidence type="ECO:0000313" key="1">
    <source>
        <dbReference type="EMBL" id="EFQ24453.1"/>
    </source>
</evidence>
<reference evidence="1 2" key="1">
    <citation type="journal article" date="2010" name="Stand. Genomic Sci.">
        <title>Non-contiguous finished genome sequence of Aminomonas paucivorans type strain (GLU-3).</title>
        <authorList>
            <person name="Pitluck S."/>
            <person name="Yasawong M."/>
            <person name="Held B."/>
            <person name="Lapidus A."/>
            <person name="Nolan M."/>
            <person name="Copeland A."/>
            <person name="Lucas S."/>
            <person name="Del Rio T.G."/>
            <person name="Tice H."/>
            <person name="Cheng J.F."/>
            <person name="Chertkov O."/>
            <person name="Goodwin L."/>
            <person name="Tapia R."/>
            <person name="Han C."/>
            <person name="Liolios K."/>
            <person name="Ivanova N."/>
            <person name="Mavromatis K."/>
            <person name="Ovchinnikova G."/>
            <person name="Pati A."/>
            <person name="Chen A."/>
            <person name="Palaniappan K."/>
            <person name="Land M."/>
            <person name="Hauser L."/>
            <person name="Chang Y.J."/>
            <person name="Jeffries C.D."/>
            <person name="Pukall R."/>
            <person name="Spring S."/>
            <person name="Rohde M."/>
            <person name="Sikorski J."/>
            <person name="Goker M."/>
            <person name="Woyke T."/>
            <person name="Bristow J."/>
            <person name="Eisen J.A."/>
            <person name="Markowitz V."/>
            <person name="Hugenholtz P."/>
            <person name="Kyrpides N.C."/>
            <person name="Klenk H.P."/>
        </authorList>
    </citation>
    <scope>NUCLEOTIDE SEQUENCE [LARGE SCALE GENOMIC DNA]</scope>
    <source>
        <strain evidence="1 2">DSM 12260</strain>
    </source>
</reference>
<organism evidence="1 2">
    <name type="scientific">Aminomonas paucivorans DSM 12260</name>
    <dbReference type="NCBI Taxonomy" id="584708"/>
    <lineage>
        <taxon>Bacteria</taxon>
        <taxon>Thermotogati</taxon>
        <taxon>Synergistota</taxon>
        <taxon>Synergistia</taxon>
        <taxon>Synergistales</taxon>
        <taxon>Synergistaceae</taxon>
        <taxon>Aminomonas</taxon>
    </lineage>
</organism>
<sequence>MSDTQNLEQLLEALMDAEDPKEVRRIAGSILTLDGSHPAGHLALWELMEEEESLNSLGQLEKALAETRKRFGGAPASLYDENPLTEIYGALLMHLAFGFHAKEELERALAFAQDLVAFDDEGVYPGRTVFYRCLLDLKQYDRILEALEEDPLETPVGEHARTLALLETKGVCDETMEALLNALSLDTNLPFLILDLTILPEEDEELGAELEETFHQAVYLQTPWTETQERASFLALPTLILGSLTGRLEQEDQEALEEMLKDSGLEDGVARLQAEAAARDADEDPDERDQWAMEELMKLLLPEGN</sequence>
<dbReference type="RefSeq" id="WP_006301693.1">
    <property type="nucleotide sequence ID" value="NZ_CM001022.1"/>
</dbReference>
<dbReference type="HOGENOM" id="CLU_908925_0_0_0"/>
<evidence type="ECO:0000313" key="2">
    <source>
        <dbReference type="Proteomes" id="UP000005096"/>
    </source>
</evidence>
<dbReference type="OrthoDB" id="2791at2"/>